<dbReference type="RefSeq" id="WP_236864017.1">
    <property type="nucleotide sequence ID" value="NZ_BAABAZ010000005.1"/>
</dbReference>
<reference evidence="3" key="1">
    <citation type="journal article" date="2019" name="Int. J. Syst. Evol. Microbiol.">
        <title>The Global Catalogue of Microorganisms (GCM) 10K type strain sequencing project: providing services to taxonomists for standard genome sequencing and annotation.</title>
        <authorList>
            <consortium name="The Broad Institute Genomics Platform"/>
            <consortium name="The Broad Institute Genome Sequencing Center for Infectious Disease"/>
            <person name="Wu L."/>
            <person name="Ma J."/>
        </authorList>
    </citation>
    <scope>NUCLEOTIDE SEQUENCE [LARGE SCALE GENOMIC DNA]</scope>
    <source>
        <strain evidence="3">JCM 17458</strain>
    </source>
</reference>
<dbReference type="Gene3D" id="3.40.50.1820">
    <property type="entry name" value="alpha/beta hydrolase"/>
    <property type="match status" value="1"/>
</dbReference>
<organism evidence="2 3">
    <name type="scientific">Brevibacterium daeguense</name>
    <dbReference type="NCBI Taxonomy" id="909936"/>
    <lineage>
        <taxon>Bacteria</taxon>
        <taxon>Bacillati</taxon>
        <taxon>Actinomycetota</taxon>
        <taxon>Actinomycetes</taxon>
        <taxon>Micrococcales</taxon>
        <taxon>Brevibacteriaceae</taxon>
        <taxon>Brevibacterium</taxon>
    </lineage>
</organism>
<keyword evidence="3" id="KW-1185">Reference proteome</keyword>
<dbReference type="InterPro" id="IPR029058">
    <property type="entry name" value="AB_hydrolase_fold"/>
</dbReference>
<sequence>MSWIDSTRTDLEVPFGTGTHRTAVWIYPPRAASTGRPLLLVHGFRGDHHGMDLIGHHSRRHPVIVPDLPGFGATPPLPGGLGLSSYVEFVAGLLAVLTEQWEEQPLLVGHSFGSILTAHLAAQCSADSADLDIDALVLINPITAPALEGPSRLATGLARLYYAISARLPERAGNAVLGHPLIVRVMSEVMATTRDPGLRRYIHDQHDRYFSSYSDRESLAEAFDVSVGHTVTEVAEQLTMPVLVIAGDSDAIAPRAATQRFIDLLSCARAEWFSGVGHLVHYERPEETAQLIAQFAQQLRHQEGERAGVR</sequence>
<dbReference type="SUPFAM" id="SSF53474">
    <property type="entry name" value="alpha/beta-Hydrolases"/>
    <property type="match status" value="1"/>
</dbReference>
<feature type="domain" description="AB hydrolase-1" evidence="1">
    <location>
        <begin position="38"/>
        <end position="290"/>
    </location>
</feature>
<dbReference type="Pfam" id="PF12697">
    <property type="entry name" value="Abhydrolase_6"/>
    <property type="match status" value="1"/>
</dbReference>
<evidence type="ECO:0000313" key="2">
    <source>
        <dbReference type="EMBL" id="GAA4283944.1"/>
    </source>
</evidence>
<dbReference type="PANTHER" id="PTHR43798">
    <property type="entry name" value="MONOACYLGLYCEROL LIPASE"/>
    <property type="match status" value="1"/>
</dbReference>
<dbReference type="PANTHER" id="PTHR43798:SF5">
    <property type="entry name" value="MONOACYLGLYCEROL LIPASE ABHD6"/>
    <property type="match status" value="1"/>
</dbReference>
<accession>A0ABP8EJ00</accession>
<protein>
    <recommendedName>
        <fullName evidence="1">AB hydrolase-1 domain-containing protein</fullName>
    </recommendedName>
</protein>
<proteinExistence type="predicted"/>
<dbReference type="Proteomes" id="UP001501586">
    <property type="component" value="Unassembled WGS sequence"/>
</dbReference>
<dbReference type="EMBL" id="BAABAZ010000005">
    <property type="protein sequence ID" value="GAA4283944.1"/>
    <property type="molecule type" value="Genomic_DNA"/>
</dbReference>
<comment type="caution">
    <text evidence="2">The sequence shown here is derived from an EMBL/GenBank/DDBJ whole genome shotgun (WGS) entry which is preliminary data.</text>
</comment>
<evidence type="ECO:0000259" key="1">
    <source>
        <dbReference type="Pfam" id="PF12697"/>
    </source>
</evidence>
<gene>
    <name evidence="2" type="ORF">GCM10022261_14750</name>
</gene>
<dbReference type="InterPro" id="IPR000073">
    <property type="entry name" value="AB_hydrolase_1"/>
</dbReference>
<name>A0ABP8EJ00_9MICO</name>
<dbReference type="PRINTS" id="PR00412">
    <property type="entry name" value="EPOXHYDRLASE"/>
</dbReference>
<dbReference type="InterPro" id="IPR050266">
    <property type="entry name" value="AB_hydrolase_sf"/>
</dbReference>
<evidence type="ECO:0000313" key="3">
    <source>
        <dbReference type="Proteomes" id="UP001501586"/>
    </source>
</evidence>
<dbReference type="InterPro" id="IPR000639">
    <property type="entry name" value="Epox_hydrolase-like"/>
</dbReference>